<dbReference type="STRING" id="260084.SAMN02927928_2890"/>
<evidence type="ECO:0000313" key="4">
    <source>
        <dbReference type="Proteomes" id="UP000199150"/>
    </source>
</evidence>
<organism evidence="3 4">
    <name type="scientific">Asticcacaulis taihuensis</name>
    <dbReference type="NCBI Taxonomy" id="260084"/>
    <lineage>
        <taxon>Bacteria</taxon>
        <taxon>Pseudomonadati</taxon>
        <taxon>Pseudomonadota</taxon>
        <taxon>Alphaproteobacteria</taxon>
        <taxon>Caulobacterales</taxon>
        <taxon>Caulobacteraceae</taxon>
        <taxon>Asticcacaulis</taxon>
    </lineage>
</organism>
<dbReference type="EMBL" id="FMTS01000005">
    <property type="protein sequence ID" value="SCW72060.1"/>
    <property type="molecule type" value="Genomic_DNA"/>
</dbReference>
<feature type="compositionally biased region" description="Basic and acidic residues" evidence="1">
    <location>
        <begin position="69"/>
        <end position="81"/>
    </location>
</feature>
<evidence type="ECO:0000313" key="3">
    <source>
        <dbReference type="EMBL" id="SCW72060.1"/>
    </source>
</evidence>
<feature type="signal peptide" evidence="2">
    <location>
        <begin position="1"/>
        <end position="26"/>
    </location>
</feature>
<protein>
    <recommendedName>
        <fullName evidence="5">Lipoprotein-attachment site-containing protein</fullName>
    </recommendedName>
</protein>
<dbReference type="RefSeq" id="WP_245679025.1">
    <property type="nucleotide sequence ID" value="NZ_CBCRYE010000003.1"/>
</dbReference>
<evidence type="ECO:0008006" key="5">
    <source>
        <dbReference type="Google" id="ProtNLM"/>
    </source>
</evidence>
<reference evidence="4" key="1">
    <citation type="submission" date="2016-10" db="EMBL/GenBank/DDBJ databases">
        <authorList>
            <person name="Varghese N."/>
            <person name="Submissions S."/>
        </authorList>
    </citation>
    <scope>NUCLEOTIDE SEQUENCE [LARGE SCALE GENOMIC DNA]</scope>
    <source>
        <strain evidence="4">CGMCC 1.3431</strain>
    </source>
</reference>
<feature type="region of interest" description="Disordered" evidence="1">
    <location>
        <begin position="41"/>
        <end position="113"/>
    </location>
</feature>
<dbReference type="Proteomes" id="UP000199150">
    <property type="component" value="Unassembled WGS sequence"/>
</dbReference>
<keyword evidence="4" id="KW-1185">Reference proteome</keyword>
<evidence type="ECO:0000256" key="1">
    <source>
        <dbReference type="SAM" id="MobiDB-lite"/>
    </source>
</evidence>
<accession>A0A1G4SSB0</accession>
<feature type="chain" id="PRO_5011602431" description="Lipoprotein-attachment site-containing protein" evidence="2">
    <location>
        <begin position="27"/>
        <end position="113"/>
    </location>
</feature>
<name>A0A1G4SSB0_9CAUL</name>
<sequence>MMTPKNTRLAMTIVLGAALAASLLSACGKLGDLERAPPMMNKKAAAEWSTSQNPDGGVTTTTDSSTSRATEKATPDADAKNSMENPYAVNKRIQDAPLEGTGSNNGFRDAPNK</sequence>
<gene>
    <name evidence="3" type="ORF">SAMN02927928_2890</name>
</gene>
<dbReference type="AlphaFoldDB" id="A0A1G4SSB0"/>
<keyword evidence="2" id="KW-0732">Signal</keyword>
<evidence type="ECO:0000256" key="2">
    <source>
        <dbReference type="SAM" id="SignalP"/>
    </source>
</evidence>
<dbReference type="PROSITE" id="PS51257">
    <property type="entry name" value="PROKAR_LIPOPROTEIN"/>
    <property type="match status" value="1"/>
</dbReference>
<proteinExistence type="predicted"/>